<keyword evidence="3" id="KW-1185">Reference proteome</keyword>
<reference evidence="2 3" key="1">
    <citation type="submission" date="2023-10" db="EMBL/GenBank/DDBJ databases">
        <title>Rubellicoccus peritrichatus gen. nov., sp. nov., isolated from an algae of coral reef tank.</title>
        <authorList>
            <person name="Luo J."/>
        </authorList>
    </citation>
    <scope>NUCLEOTIDE SEQUENCE [LARGE SCALE GENOMIC DNA]</scope>
    <source>
        <strain evidence="2 3">CR14</strain>
    </source>
</reference>
<evidence type="ECO:0000313" key="3">
    <source>
        <dbReference type="Proteomes" id="UP001304300"/>
    </source>
</evidence>
<accession>A0AAQ3QXC0</accession>
<organism evidence="2 3">
    <name type="scientific">Rubellicoccus peritrichatus</name>
    <dbReference type="NCBI Taxonomy" id="3080537"/>
    <lineage>
        <taxon>Bacteria</taxon>
        <taxon>Pseudomonadati</taxon>
        <taxon>Verrucomicrobiota</taxon>
        <taxon>Opitutia</taxon>
        <taxon>Puniceicoccales</taxon>
        <taxon>Cerasicoccaceae</taxon>
        <taxon>Rubellicoccus</taxon>
    </lineage>
</organism>
<protein>
    <submittedName>
        <fullName evidence="2">Uncharacterized protein</fullName>
    </submittedName>
</protein>
<proteinExistence type="predicted"/>
<dbReference type="AlphaFoldDB" id="A0AAQ3QXC0"/>
<gene>
    <name evidence="2" type="ORF">RZN69_06425</name>
</gene>
<dbReference type="EMBL" id="CP136920">
    <property type="protein sequence ID" value="WOO42720.1"/>
    <property type="molecule type" value="Genomic_DNA"/>
</dbReference>
<name>A0AAQ3QXC0_9BACT</name>
<evidence type="ECO:0000313" key="2">
    <source>
        <dbReference type="EMBL" id="WOO42720.1"/>
    </source>
</evidence>
<dbReference type="RefSeq" id="WP_317835246.1">
    <property type="nucleotide sequence ID" value="NZ_CP136920.1"/>
</dbReference>
<feature type="region of interest" description="Disordered" evidence="1">
    <location>
        <begin position="159"/>
        <end position="183"/>
    </location>
</feature>
<dbReference type="KEGG" id="puo:RZN69_06425"/>
<dbReference type="Proteomes" id="UP001304300">
    <property type="component" value="Chromosome"/>
</dbReference>
<evidence type="ECO:0000256" key="1">
    <source>
        <dbReference type="SAM" id="MobiDB-lite"/>
    </source>
</evidence>
<sequence>MKPFFVALVCGSLALSVLDAAPRRVDLGKRSTLIEQVTEFDVDSPRPDMNTSLNGKTMQMKDWHGEYSSLGRKKSSLMKKDAPLNTDTKRMDRFEKKNVDLKVSSNSRRRATVRNWNDMKEQVMSHKFTHTELRTPESRRFQEMVDEISLQDVNRFQSMRNKTDDGIPVQRAASGEPLAVPEE</sequence>